<protein>
    <submittedName>
        <fullName evidence="2">Uma2 family endonuclease</fullName>
    </submittedName>
</protein>
<keyword evidence="2" id="KW-0540">Nuclease</keyword>
<organism evidence="2 3">
    <name type="scientific">Roseofilum capinflatum BLCC-M114</name>
    <dbReference type="NCBI Taxonomy" id="3022440"/>
    <lineage>
        <taxon>Bacteria</taxon>
        <taxon>Bacillati</taxon>
        <taxon>Cyanobacteriota</taxon>
        <taxon>Cyanophyceae</taxon>
        <taxon>Desertifilales</taxon>
        <taxon>Desertifilaceae</taxon>
        <taxon>Roseofilum</taxon>
        <taxon>Roseofilum capinflatum</taxon>
    </lineage>
</organism>
<dbReference type="CDD" id="cd06260">
    <property type="entry name" value="DUF820-like"/>
    <property type="match status" value="1"/>
</dbReference>
<dbReference type="InterPro" id="IPR012296">
    <property type="entry name" value="Nuclease_put_TT1808"/>
</dbReference>
<keyword evidence="2" id="KW-0378">Hydrolase</keyword>
<feature type="domain" description="Putative restriction endonuclease" evidence="1">
    <location>
        <begin position="2"/>
        <end position="57"/>
    </location>
</feature>
<dbReference type="RefSeq" id="WP_283768933.1">
    <property type="nucleotide sequence ID" value="NZ_JAQOSO010000109.1"/>
</dbReference>
<dbReference type="SUPFAM" id="SSF52980">
    <property type="entry name" value="Restriction endonuclease-like"/>
    <property type="match status" value="1"/>
</dbReference>
<dbReference type="Proteomes" id="UP001235849">
    <property type="component" value="Unassembled WGS sequence"/>
</dbReference>
<accession>A0ABT7BEB1</accession>
<proteinExistence type="predicted"/>
<dbReference type="GO" id="GO:0004519">
    <property type="term" value="F:endonuclease activity"/>
    <property type="evidence" value="ECO:0007669"/>
    <property type="project" value="UniProtKB-KW"/>
</dbReference>
<dbReference type="Pfam" id="PF05685">
    <property type="entry name" value="Uma2"/>
    <property type="match status" value="1"/>
</dbReference>
<dbReference type="InterPro" id="IPR008538">
    <property type="entry name" value="Uma2"/>
</dbReference>
<comment type="caution">
    <text evidence="2">The sequence shown here is derived from an EMBL/GenBank/DDBJ whole genome shotgun (WGS) entry which is preliminary data.</text>
</comment>
<keyword evidence="3" id="KW-1185">Reference proteome</keyword>
<evidence type="ECO:0000313" key="3">
    <source>
        <dbReference type="Proteomes" id="UP001235849"/>
    </source>
</evidence>
<dbReference type="Gene3D" id="3.90.1570.10">
    <property type="entry name" value="tt1808, chain A"/>
    <property type="match status" value="1"/>
</dbReference>
<reference evidence="2 3" key="1">
    <citation type="submission" date="2023-01" db="EMBL/GenBank/DDBJ databases">
        <title>Novel diversity within Roseofilum (Cyanobacteria; Desertifilaceae) from marine benthic mats with descriptions of four novel species.</title>
        <authorList>
            <person name="Wang Y."/>
            <person name="Berthold D.E."/>
            <person name="Hu J."/>
            <person name="Lefler F.W."/>
            <person name="Laughinghouse H.D. IV."/>
        </authorList>
    </citation>
    <scope>NUCLEOTIDE SEQUENCE [LARGE SCALE GENOMIC DNA]</scope>
    <source>
        <strain evidence="2 3">BLCC-M114</strain>
    </source>
</reference>
<name>A0ABT7BEB1_9CYAN</name>
<dbReference type="InterPro" id="IPR011335">
    <property type="entry name" value="Restrct_endonuc-II-like"/>
</dbReference>
<sequence length="87" mass="9912">MLSPSDSWTGGQRKMEEYQANGCRLGWLLDPKGKRVGIYRPHQPVQILHQPLTLVPCLYVVPSSYLLRGFNKLIYGVNQFQFFSPSG</sequence>
<gene>
    <name evidence="2" type="ORF">PMG25_21250</name>
</gene>
<evidence type="ECO:0000313" key="2">
    <source>
        <dbReference type="EMBL" id="MDJ1176618.1"/>
    </source>
</evidence>
<dbReference type="EMBL" id="JAQOSO010000109">
    <property type="protein sequence ID" value="MDJ1176618.1"/>
    <property type="molecule type" value="Genomic_DNA"/>
</dbReference>
<keyword evidence="2" id="KW-0255">Endonuclease</keyword>
<evidence type="ECO:0000259" key="1">
    <source>
        <dbReference type="Pfam" id="PF05685"/>
    </source>
</evidence>